<dbReference type="SUPFAM" id="SSF56112">
    <property type="entry name" value="Protein kinase-like (PK-like)"/>
    <property type="match status" value="1"/>
</dbReference>
<dbReference type="GO" id="GO:0005524">
    <property type="term" value="F:ATP binding"/>
    <property type="evidence" value="ECO:0007669"/>
    <property type="project" value="InterPro"/>
</dbReference>
<comment type="caution">
    <text evidence="3">The sequence shown here is derived from an EMBL/GenBank/DDBJ whole genome shotgun (WGS) entry which is preliminary data.</text>
</comment>
<dbReference type="EMBL" id="PEYM01000102">
    <property type="protein sequence ID" value="PIS29088.1"/>
    <property type="molecule type" value="Genomic_DNA"/>
</dbReference>
<dbReference type="Gene3D" id="3.30.200.20">
    <property type="entry name" value="Phosphorylase Kinase, domain 1"/>
    <property type="match status" value="1"/>
</dbReference>
<dbReference type="Pfam" id="PF00069">
    <property type="entry name" value="Pkinase"/>
    <property type="match status" value="1"/>
</dbReference>
<evidence type="ECO:0000313" key="3">
    <source>
        <dbReference type="EMBL" id="PIS29088.1"/>
    </source>
</evidence>
<organism evidence="3 4">
    <name type="scientific">Candidatus Saganbacteria bacterium CG08_land_8_20_14_0_20_45_16</name>
    <dbReference type="NCBI Taxonomy" id="2014293"/>
    <lineage>
        <taxon>Bacteria</taxon>
        <taxon>Bacillati</taxon>
        <taxon>Saganbacteria</taxon>
    </lineage>
</organism>
<evidence type="ECO:0000259" key="2">
    <source>
        <dbReference type="PROSITE" id="PS50011"/>
    </source>
</evidence>
<feature type="compositionally biased region" description="Polar residues" evidence="1">
    <location>
        <begin position="1"/>
        <end position="16"/>
    </location>
</feature>
<dbReference type="GO" id="GO:0004674">
    <property type="term" value="F:protein serine/threonine kinase activity"/>
    <property type="evidence" value="ECO:0007669"/>
    <property type="project" value="TreeGrafter"/>
</dbReference>
<dbReference type="PANTHER" id="PTHR44329:SF289">
    <property type="entry name" value="SERINE_THREONINE-PROTEIN KINASE VIK"/>
    <property type="match status" value="1"/>
</dbReference>
<dbReference type="SMART" id="SM00220">
    <property type="entry name" value="S_TKc"/>
    <property type="match status" value="1"/>
</dbReference>
<name>A0A2H0XY67_UNCSA</name>
<proteinExistence type="predicted"/>
<feature type="domain" description="Protein kinase" evidence="2">
    <location>
        <begin position="85"/>
        <end position="358"/>
    </location>
</feature>
<dbReference type="PANTHER" id="PTHR44329">
    <property type="entry name" value="SERINE/THREONINE-PROTEIN KINASE TNNI3K-RELATED"/>
    <property type="match status" value="1"/>
</dbReference>
<dbReference type="Proteomes" id="UP000231343">
    <property type="component" value="Unassembled WGS sequence"/>
</dbReference>
<reference evidence="3 4" key="1">
    <citation type="submission" date="2017-09" db="EMBL/GenBank/DDBJ databases">
        <title>Depth-based differentiation of microbial function through sediment-hosted aquifers and enrichment of novel symbionts in the deep terrestrial subsurface.</title>
        <authorList>
            <person name="Probst A.J."/>
            <person name="Ladd B."/>
            <person name="Jarett J.K."/>
            <person name="Geller-Mcgrath D.E."/>
            <person name="Sieber C.M."/>
            <person name="Emerson J.B."/>
            <person name="Anantharaman K."/>
            <person name="Thomas B.C."/>
            <person name="Malmstrom R."/>
            <person name="Stieglmeier M."/>
            <person name="Klingl A."/>
            <person name="Woyke T."/>
            <person name="Ryan C.M."/>
            <person name="Banfield J.F."/>
        </authorList>
    </citation>
    <scope>NUCLEOTIDE SEQUENCE [LARGE SCALE GENOMIC DNA]</scope>
    <source>
        <strain evidence="3">CG08_land_8_20_14_0_20_45_16</strain>
    </source>
</reference>
<dbReference type="InterPro" id="IPR011009">
    <property type="entry name" value="Kinase-like_dom_sf"/>
</dbReference>
<accession>A0A2H0XY67</accession>
<evidence type="ECO:0000313" key="4">
    <source>
        <dbReference type="Proteomes" id="UP000231343"/>
    </source>
</evidence>
<sequence length="358" mass="39015">MSTKVGTATITGSPSGRSAKLAESAKPKRRSGTGTLRGMPPAQRAPNSPPKWPNTGELARVIIAESLAPAARPPELTPGQIINGYTILKKVGEGGDGIIYRAKDPQGDEVILKVSRPGRIGRLLAEIVTRRRSGVREFWEDVLGFLSPGVLVLKPINGPTLEEFSLKSPEKITPTFVLNLLSQIAIKLIEHGDTHGDLSFKNIMLEQLDNGGFRVLPIDFGTSMVARAFTTLGMRKAIGTIAFLSPESTRGEKPTPKVDVYALGMMLAMLICKRRPFFIPKGTVIGNPNSFAIAKRARGISFTPPLTQKKFIEAVGDQALGEDLFFFFETMTIKEPEERLSLACVDQTSRNLLKKHQL</sequence>
<dbReference type="InterPro" id="IPR051681">
    <property type="entry name" value="Ser/Thr_Kinases-Pseudokinases"/>
</dbReference>
<protein>
    <recommendedName>
        <fullName evidence="2">Protein kinase domain-containing protein</fullName>
    </recommendedName>
</protein>
<dbReference type="InterPro" id="IPR000719">
    <property type="entry name" value="Prot_kinase_dom"/>
</dbReference>
<dbReference type="PROSITE" id="PS50011">
    <property type="entry name" value="PROTEIN_KINASE_DOM"/>
    <property type="match status" value="1"/>
</dbReference>
<evidence type="ECO:0000256" key="1">
    <source>
        <dbReference type="SAM" id="MobiDB-lite"/>
    </source>
</evidence>
<feature type="region of interest" description="Disordered" evidence="1">
    <location>
        <begin position="1"/>
        <end position="54"/>
    </location>
</feature>
<dbReference type="Gene3D" id="1.10.510.10">
    <property type="entry name" value="Transferase(Phosphotransferase) domain 1"/>
    <property type="match status" value="1"/>
</dbReference>
<dbReference type="AlphaFoldDB" id="A0A2H0XY67"/>
<gene>
    <name evidence="3" type="ORF">COT42_06205</name>
</gene>